<organism evidence="2 3">
    <name type="scientific">Pleodorina starrii</name>
    <dbReference type="NCBI Taxonomy" id="330485"/>
    <lineage>
        <taxon>Eukaryota</taxon>
        <taxon>Viridiplantae</taxon>
        <taxon>Chlorophyta</taxon>
        <taxon>core chlorophytes</taxon>
        <taxon>Chlorophyceae</taxon>
        <taxon>CS clade</taxon>
        <taxon>Chlamydomonadales</taxon>
        <taxon>Volvocaceae</taxon>
        <taxon>Pleodorina</taxon>
    </lineage>
</organism>
<feature type="compositionally biased region" description="Low complexity" evidence="1">
    <location>
        <begin position="195"/>
        <end position="214"/>
    </location>
</feature>
<sequence length="746" mass="79217">MFGVSQAAGDTSTQTGLLDGGGSNSGSSSSSSDVLPPAIGTRDESRTDLDSGDSHVFGSMAERGSSSSSDRSSTDTANMHGDESTRDSIRGDVSGTEDATADRDARNDDGSASHDARGSGGDDGGGRGDSDGDGARNDVSAYDSNGSATTAVNRRKNSSSDEDEDGDEGSGAGDGGVDGDGSGNDEGSGSGDAGGSDSTAATAANGTTTTTPGGRNVPGDQAVEPEDWGPEDSDCPRTNLTRLSKHCRVLRQICMHQETLVTHDWRYSYANPRREPLPDMPWVENWNFPATVGTNTDALKGRGPRYRLRLRPGSAFEPTAALREPVFSNCTLPLMIVADFPFNMGEFFAKVVSALDRLEMDDRVTLVLQTPMVLGLAAFHSLLLMPYSRYPAITAGELGSTGCNDCIGGGGGGGGGRSDPRVGGTQVGAGSRRAVPWSSEPVQPHCFRRMIMCKWDLQTGGGTPLAMVANRLVTAWVGAGLLPPSPVRFPGGSGRGGSDADPDPRGKSTLRVLIESRQGPVRNIKNMEELLAACKQLNRDGFSAGPFRHIACASTSFADSDGSVSRERFLANVAAVRSAHVLVVLHGAGATNSWFMRQGSSALVELRPCSFGTRFGGWPDKYMPKQHEKNDDVIRFFALNIEDLGQCLQGDIETSLRNHTARRDNVGWDASYFARDQHLQLKPGPFLEFVRHVGELLLDVQAYREARDADRLHGYVVPEGLMYGKLGITKLEEFRAASNPPVIPFL</sequence>
<dbReference type="Proteomes" id="UP001165080">
    <property type="component" value="Unassembled WGS sequence"/>
</dbReference>
<feature type="region of interest" description="Disordered" evidence="1">
    <location>
        <begin position="1"/>
        <end position="238"/>
    </location>
</feature>
<feature type="region of interest" description="Disordered" evidence="1">
    <location>
        <begin position="412"/>
        <end position="436"/>
    </location>
</feature>
<evidence type="ECO:0000313" key="2">
    <source>
        <dbReference type="EMBL" id="GLC52813.1"/>
    </source>
</evidence>
<dbReference type="PANTHER" id="PTHR20961:SF124">
    <property type="entry name" value="GLYCOSYLTRANSFERASE"/>
    <property type="match status" value="1"/>
</dbReference>
<accession>A0A9W6F146</accession>
<feature type="region of interest" description="Disordered" evidence="1">
    <location>
        <begin position="487"/>
        <end position="507"/>
    </location>
</feature>
<keyword evidence="3" id="KW-1185">Reference proteome</keyword>
<dbReference type="InterPro" id="IPR007657">
    <property type="entry name" value="Glycosyltransferase_61"/>
</dbReference>
<feature type="compositionally biased region" description="Low complexity" evidence="1">
    <location>
        <begin position="65"/>
        <end position="76"/>
    </location>
</feature>
<feature type="compositionally biased region" description="Acidic residues" evidence="1">
    <location>
        <begin position="223"/>
        <end position="233"/>
    </location>
</feature>
<dbReference type="EMBL" id="BRXU01000006">
    <property type="protein sequence ID" value="GLC52813.1"/>
    <property type="molecule type" value="Genomic_DNA"/>
</dbReference>
<protein>
    <submittedName>
        <fullName evidence="2">Uncharacterized protein</fullName>
    </submittedName>
</protein>
<evidence type="ECO:0000313" key="3">
    <source>
        <dbReference type="Proteomes" id="UP001165080"/>
    </source>
</evidence>
<reference evidence="2 3" key="1">
    <citation type="journal article" date="2023" name="Commun. Biol.">
        <title>Reorganization of the ancestral sex-determining regions during the evolution of trioecy in Pleodorina starrii.</title>
        <authorList>
            <person name="Takahashi K."/>
            <person name="Suzuki S."/>
            <person name="Kawai-Toyooka H."/>
            <person name="Yamamoto K."/>
            <person name="Hamaji T."/>
            <person name="Ootsuki R."/>
            <person name="Yamaguchi H."/>
            <person name="Kawachi M."/>
            <person name="Higashiyama T."/>
            <person name="Nozaki H."/>
        </authorList>
    </citation>
    <scope>NUCLEOTIDE SEQUENCE [LARGE SCALE GENOMIC DNA]</scope>
    <source>
        <strain evidence="2 3">NIES-4479</strain>
    </source>
</reference>
<evidence type="ECO:0000256" key="1">
    <source>
        <dbReference type="SAM" id="MobiDB-lite"/>
    </source>
</evidence>
<feature type="compositionally biased region" description="Gly residues" evidence="1">
    <location>
        <begin position="169"/>
        <end position="194"/>
    </location>
</feature>
<dbReference type="PANTHER" id="PTHR20961">
    <property type="entry name" value="GLYCOSYLTRANSFERASE"/>
    <property type="match status" value="1"/>
</dbReference>
<name>A0A9W6F146_9CHLO</name>
<dbReference type="GO" id="GO:0016757">
    <property type="term" value="F:glycosyltransferase activity"/>
    <property type="evidence" value="ECO:0007669"/>
    <property type="project" value="InterPro"/>
</dbReference>
<feature type="compositionally biased region" description="Basic and acidic residues" evidence="1">
    <location>
        <begin position="41"/>
        <end position="53"/>
    </location>
</feature>
<feature type="compositionally biased region" description="Basic and acidic residues" evidence="1">
    <location>
        <begin position="100"/>
        <end position="117"/>
    </location>
</feature>
<feature type="compositionally biased region" description="Polar residues" evidence="1">
    <location>
        <begin position="142"/>
        <end position="152"/>
    </location>
</feature>
<proteinExistence type="predicted"/>
<feature type="compositionally biased region" description="Basic and acidic residues" evidence="1">
    <location>
        <begin position="124"/>
        <end position="136"/>
    </location>
</feature>
<feature type="compositionally biased region" description="Basic and acidic residues" evidence="1">
    <location>
        <begin position="80"/>
        <end position="90"/>
    </location>
</feature>
<comment type="caution">
    <text evidence="2">The sequence shown here is derived from an EMBL/GenBank/DDBJ whole genome shotgun (WGS) entry which is preliminary data.</text>
</comment>
<dbReference type="AlphaFoldDB" id="A0A9W6F146"/>
<gene>
    <name evidence="2" type="primary">PLEST011408</name>
    <name evidence="2" type="ORF">PLESTB_000671400</name>
</gene>